<dbReference type="Pfam" id="PF11455">
    <property type="entry name" value="MazE-like"/>
    <property type="match status" value="1"/>
</dbReference>
<sequence>MGASVKARVAKHREALRAAGLRPVQVWVPDTSRPGFAVEIRRQCLSLRDDPAEAEILDWIEEAAETQGWE</sequence>
<dbReference type="RefSeq" id="WP_019965556.1">
    <property type="nucleotide sequence ID" value="NZ_UGSK01000001.1"/>
</dbReference>
<accession>A0A379A079</accession>
<reference evidence="1 2" key="1">
    <citation type="submission" date="2018-06" db="EMBL/GenBank/DDBJ databases">
        <authorList>
            <consortium name="Pathogen Informatics"/>
            <person name="Doyle S."/>
        </authorList>
    </citation>
    <scope>NUCLEOTIDE SEQUENCE [LARGE SCALE GENOMIC DNA]</scope>
    <source>
        <strain evidence="1 2">NCTC13350</strain>
    </source>
</reference>
<protein>
    <submittedName>
        <fullName evidence="1">Protein of uncharacterized function (DUF3018)</fullName>
    </submittedName>
</protein>
<dbReference type="InterPro" id="IPR021558">
    <property type="entry name" value="MazE-like"/>
</dbReference>
<dbReference type="AlphaFoldDB" id="A0A379A079"/>
<organism evidence="1 2">
    <name type="scientific">Pannonibacter phragmitetus</name>
    <dbReference type="NCBI Taxonomy" id="121719"/>
    <lineage>
        <taxon>Bacteria</taxon>
        <taxon>Pseudomonadati</taxon>
        <taxon>Pseudomonadota</taxon>
        <taxon>Alphaproteobacteria</taxon>
        <taxon>Hyphomicrobiales</taxon>
        <taxon>Stappiaceae</taxon>
        <taxon>Pannonibacter</taxon>
    </lineage>
</organism>
<evidence type="ECO:0000313" key="2">
    <source>
        <dbReference type="Proteomes" id="UP000255000"/>
    </source>
</evidence>
<dbReference type="OrthoDB" id="3734119at2"/>
<dbReference type="Proteomes" id="UP000255000">
    <property type="component" value="Unassembled WGS sequence"/>
</dbReference>
<name>A0A379A079_9HYPH</name>
<evidence type="ECO:0000313" key="1">
    <source>
        <dbReference type="EMBL" id="SUB02181.1"/>
    </source>
</evidence>
<gene>
    <name evidence="1" type="ORF">NCTC13350_03132</name>
</gene>
<dbReference type="EMBL" id="UGSK01000001">
    <property type="protein sequence ID" value="SUB02181.1"/>
    <property type="molecule type" value="Genomic_DNA"/>
</dbReference>
<proteinExistence type="predicted"/>